<evidence type="ECO:0000313" key="2">
    <source>
        <dbReference type="Proteomes" id="UP000600247"/>
    </source>
</evidence>
<dbReference type="AlphaFoldDB" id="A0A917GV21"/>
<organism evidence="1 2">
    <name type="scientific">Paenibacillus radicis</name>
    <name type="common">ex Gao et al. 2016</name>
    <dbReference type="NCBI Taxonomy" id="1737354"/>
    <lineage>
        <taxon>Bacteria</taxon>
        <taxon>Bacillati</taxon>
        <taxon>Bacillota</taxon>
        <taxon>Bacilli</taxon>
        <taxon>Bacillales</taxon>
        <taxon>Paenibacillaceae</taxon>
        <taxon>Paenibacillus</taxon>
    </lineage>
</organism>
<accession>A0A917GV21</accession>
<evidence type="ECO:0000313" key="1">
    <source>
        <dbReference type="EMBL" id="GGG57292.1"/>
    </source>
</evidence>
<proteinExistence type="predicted"/>
<gene>
    <name evidence="1" type="ORF">GCM10010918_07930</name>
</gene>
<comment type="caution">
    <text evidence="1">The sequence shown here is derived from an EMBL/GenBank/DDBJ whole genome shotgun (WGS) entry which is preliminary data.</text>
</comment>
<name>A0A917GV21_9BACL</name>
<dbReference type="EMBL" id="BMHY01000001">
    <property type="protein sequence ID" value="GGG57292.1"/>
    <property type="molecule type" value="Genomic_DNA"/>
</dbReference>
<dbReference type="Proteomes" id="UP000600247">
    <property type="component" value="Unassembled WGS sequence"/>
</dbReference>
<reference evidence="1 2" key="1">
    <citation type="journal article" date="2014" name="Int. J. Syst. Evol. Microbiol.">
        <title>Complete genome sequence of Corynebacterium casei LMG S-19264T (=DSM 44701T), isolated from a smear-ripened cheese.</title>
        <authorList>
            <consortium name="US DOE Joint Genome Institute (JGI-PGF)"/>
            <person name="Walter F."/>
            <person name="Albersmeier A."/>
            <person name="Kalinowski J."/>
            <person name="Ruckert C."/>
        </authorList>
    </citation>
    <scope>NUCLEOTIDE SEQUENCE [LARGE SCALE GENOMIC DNA]</scope>
    <source>
        <strain evidence="1 2">CGMCC 1.15286</strain>
    </source>
</reference>
<protein>
    <submittedName>
        <fullName evidence="1">Uncharacterized protein</fullName>
    </submittedName>
</protein>
<keyword evidence="2" id="KW-1185">Reference proteome</keyword>
<sequence>MAEYIVQGLIAYVHTPSQTAHNTKSVGKSLSYKRKEEASTWLLNIQFKA</sequence>